<dbReference type="Pfam" id="PF00385">
    <property type="entry name" value="Chromo"/>
    <property type="match status" value="1"/>
</dbReference>
<keyword evidence="5" id="KW-1185">Reference proteome</keyword>
<comment type="caution">
    <text evidence="4">The sequence shown here is derived from an EMBL/GenBank/DDBJ whole genome shotgun (WGS) entry which is preliminary data.</text>
</comment>
<reference evidence="4" key="1">
    <citation type="submission" date="2020-05" db="EMBL/GenBank/DDBJ databases">
        <title>Phylogenomic resolution of chytrid fungi.</title>
        <authorList>
            <person name="Stajich J.E."/>
            <person name="Amses K."/>
            <person name="Simmons R."/>
            <person name="Seto K."/>
            <person name="Myers J."/>
            <person name="Bonds A."/>
            <person name="Quandt C.A."/>
            <person name="Barry K."/>
            <person name="Liu P."/>
            <person name="Grigoriev I."/>
            <person name="Longcore J.E."/>
            <person name="James T.Y."/>
        </authorList>
    </citation>
    <scope>NUCLEOTIDE SEQUENCE</scope>
    <source>
        <strain evidence="4">JEL0318</strain>
    </source>
</reference>
<dbReference type="AlphaFoldDB" id="A0AAD5X3Y5"/>
<evidence type="ECO:0000313" key="4">
    <source>
        <dbReference type="EMBL" id="KAJ3050600.1"/>
    </source>
</evidence>
<evidence type="ECO:0000259" key="3">
    <source>
        <dbReference type="PROSITE" id="PS50013"/>
    </source>
</evidence>
<dbReference type="PROSITE" id="PS50013">
    <property type="entry name" value="CHROMO_2"/>
    <property type="match status" value="1"/>
</dbReference>
<evidence type="ECO:0000313" key="5">
    <source>
        <dbReference type="Proteomes" id="UP001212841"/>
    </source>
</evidence>
<dbReference type="InterPro" id="IPR012337">
    <property type="entry name" value="RNaseH-like_sf"/>
</dbReference>
<feature type="domain" description="Chromo" evidence="3">
    <location>
        <begin position="306"/>
        <end position="364"/>
    </location>
</feature>
<sequence>MANYFKPLDAKAEGLLKDLYYEKGMMFGRDKVFQAFRSRYPNVHASRRAVNDFLVHQELHQIHVKPNQPRSSTRPISAGVTKLGSCQMDFISLPAYNGYERAVTCVDVFSRRMYMHPVKDATPESTIKALTAFLNQVYKYMEAKSDPDWPSATPMLLDNLNSSPVAPINKSPMEIERDESLHAPLSEKMMANASKKYRLQGKSGVLEKDQYVRLILPYDASGMRKASREGFWSKDIYQISAVVQIRKYMNAAPVYKIQNSSGEVLKGTYARWQLQPIPEPSLMVPIPKQVVRPGPVAHDEDGAARYEVEAIVDRKVVRGTRSKPATVLYQVRWKGWKKLTWEPAENLEGSEELIEEYEREHGPS</sequence>
<dbReference type="SUPFAM" id="SSF54160">
    <property type="entry name" value="Chromo domain-like"/>
    <property type="match status" value="1"/>
</dbReference>
<evidence type="ECO:0000256" key="2">
    <source>
        <dbReference type="ARBA" id="ARBA00023242"/>
    </source>
</evidence>
<dbReference type="PANTHER" id="PTHR22812">
    <property type="entry name" value="CHROMOBOX PROTEIN"/>
    <property type="match status" value="1"/>
</dbReference>
<dbReference type="InterPro" id="IPR023780">
    <property type="entry name" value="Chromo_domain"/>
</dbReference>
<dbReference type="Proteomes" id="UP001212841">
    <property type="component" value="Unassembled WGS sequence"/>
</dbReference>
<dbReference type="Gene3D" id="2.40.50.40">
    <property type="match status" value="1"/>
</dbReference>
<dbReference type="InterPro" id="IPR016197">
    <property type="entry name" value="Chromo-like_dom_sf"/>
</dbReference>
<comment type="subcellular location">
    <subcellularLocation>
        <location evidence="1">Nucleus</location>
    </subcellularLocation>
</comment>
<accession>A0AAD5X3Y5</accession>
<dbReference type="SUPFAM" id="SSF53098">
    <property type="entry name" value="Ribonuclease H-like"/>
    <property type="match status" value="1"/>
</dbReference>
<dbReference type="InterPro" id="IPR051219">
    <property type="entry name" value="Heterochromatin_chromo-domain"/>
</dbReference>
<dbReference type="GO" id="GO:0005634">
    <property type="term" value="C:nucleus"/>
    <property type="evidence" value="ECO:0007669"/>
    <property type="project" value="UniProtKB-SubCell"/>
</dbReference>
<dbReference type="EMBL" id="JADGJD010000495">
    <property type="protein sequence ID" value="KAJ3050600.1"/>
    <property type="molecule type" value="Genomic_DNA"/>
</dbReference>
<keyword evidence="2" id="KW-0539">Nucleus</keyword>
<evidence type="ECO:0000256" key="1">
    <source>
        <dbReference type="ARBA" id="ARBA00004123"/>
    </source>
</evidence>
<proteinExistence type="predicted"/>
<organism evidence="4 5">
    <name type="scientific">Rhizophlyctis rosea</name>
    <dbReference type="NCBI Taxonomy" id="64517"/>
    <lineage>
        <taxon>Eukaryota</taxon>
        <taxon>Fungi</taxon>
        <taxon>Fungi incertae sedis</taxon>
        <taxon>Chytridiomycota</taxon>
        <taxon>Chytridiomycota incertae sedis</taxon>
        <taxon>Chytridiomycetes</taxon>
        <taxon>Rhizophlyctidales</taxon>
        <taxon>Rhizophlyctidaceae</taxon>
        <taxon>Rhizophlyctis</taxon>
    </lineage>
</organism>
<dbReference type="InterPro" id="IPR036397">
    <property type="entry name" value="RNaseH_sf"/>
</dbReference>
<dbReference type="Gene3D" id="3.30.420.10">
    <property type="entry name" value="Ribonuclease H-like superfamily/Ribonuclease H"/>
    <property type="match status" value="1"/>
</dbReference>
<name>A0AAD5X3Y5_9FUNG</name>
<dbReference type="InterPro" id="IPR000953">
    <property type="entry name" value="Chromo/chromo_shadow_dom"/>
</dbReference>
<gene>
    <name evidence="4" type="ORF">HK097_008405</name>
</gene>
<dbReference type="CDD" id="cd00024">
    <property type="entry name" value="CD_CSD"/>
    <property type="match status" value="1"/>
</dbReference>
<protein>
    <recommendedName>
        <fullName evidence="3">Chromo domain-containing protein</fullName>
    </recommendedName>
</protein>
<dbReference type="GO" id="GO:0003676">
    <property type="term" value="F:nucleic acid binding"/>
    <property type="evidence" value="ECO:0007669"/>
    <property type="project" value="InterPro"/>
</dbReference>
<dbReference type="SMART" id="SM00298">
    <property type="entry name" value="CHROMO"/>
    <property type="match status" value="1"/>
</dbReference>